<dbReference type="Pfam" id="PF00617">
    <property type="entry name" value="RasGEF"/>
    <property type="match status" value="1"/>
</dbReference>
<evidence type="ECO:0000259" key="9">
    <source>
        <dbReference type="PROSITE" id="PS50222"/>
    </source>
</evidence>
<feature type="compositionally biased region" description="Low complexity" evidence="6">
    <location>
        <begin position="933"/>
        <end position="957"/>
    </location>
</feature>
<feature type="compositionally biased region" description="Low complexity" evidence="6">
    <location>
        <begin position="312"/>
        <end position="326"/>
    </location>
</feature>
<dbReference type="PROSITE" id="PS50222">
    <property type="entry name" value="EF_HAND_2"/>
    <property type="match status" value="2"/>
</dbReference>
<feature type="compositionally biased region" description="Low complexity" evidence="6">
    <location>
        <begin position="1019"/>
        <end position="1045"/>
    </location>
</feature>
<dbReference type="Gene3D" id="1.20.870.10">
    <property type="entry name" value="Son of sevenless (SoS) protein Chain: S domain 1"/>
    <property type="match status" value="2"/>
</dbReference>
<evidence type="ECO:0000256" key="4">
    <source>
        <dbReference type="ARBA" id="ARBA00022837"/>
    </source>
</evidence>
<dbReference type="CDD" id="cd00051">
    <property type="entry name" value="EFh"/>
    <property type="match status" value="1"/>
</dbReference>
<dbReference type="InterPro" id="IPR023578">
    <property type="entry name" value="Ras_GEF_dom_sf"/>
</dbReference>
<dbReference type="CDD" id="cd00155">
    <property type="entry name" value="RasGEF"/>
    <property type="match status" value="1"/>
</dbReference>
<feature type="domain" description="Phorbol-ester/DAG-type" evidence="8">
    <location>
        <begin position="763"/>
        <end position="813"/>
    </location>
</feature>
<feature type="region of interest" description="Disordered" evidence="6">
    <location>
        <begin position="237"/>
        <end position="261"/>
    </location>
</feature>
<evidence type="ECO:0000256" key="6">
    <source>
        <dbReference type="SAM" id="MobiDB-lite"/>
    </source>
</evidence>
<dbReference type="InterPro" id="IPR002048">
    <property type="entry name" value="EF_hand_dom"/>
</dbReference>
<dbReference type="InterPro" id="IPR018247">
    <property type="entry name" value="EF_Hand_1_Ca_BS"/>
</dbReference>
<dbReference type="Gene3D" id="1.10.840.10">
    <property type="entry name" value="Ras guanine-nucleotide exchange factors catalytic domain"/>
    <property type="match status" value="1"/>
</dbReference>
<dbReference type="InterPro" id="IPR019804">
    <property type="entry name" value="Ras_G-nucl-exch_fac_CS"/>
</dbReference>
<accession>A0ABP1QSE7</accession>
<feature type="compositionally biased region" description="Low complexity" evidence="6">
    <location>
        <begin position="282"/>
        <end position="302"/>
    </location>
</feature>
<dbReference type="InterPro" id="IPR036964">
    <property type="entry name" value="RASGEF_cat_dom_sf"/>
</dbReference>
<dbReference type="Proteomes" id="UP001642540">
    <property type="component" value="Unassembled WGS sequence"/>
</dbReference>
<dbReference type="Gene3D" id="3.30.60.20">
    <property type="match status" value="1"/>
</dbReference>
<feature type="compositionally biased region" description="Low complexity" evidence="6">
    <location>
        <begin position="44"/>
        <end position="76"/>
    </location>
</feature>
<organism evidence="10 11">
    <name type="scientific">Orchesella dallaii</name>
    <dbReference type="NCBI Taxonomy" id="48710"/>
    <lineage>
        <taxon>Eukaryota</taxon>
        <taxon>Metazoa</taxon>
        <taxon>Ecdysozoa</taxon>
        <taxon>Arthropoda</taxon>
        <taxon>Hexapoda</taxon>
        <taxon>Collembola</taxon>
        <taxon>Entomobryomorpha</taxon>
        <taxon>Entomobryoidea</taxon>
        <taxon>Orchesellidae</taxon>
        <taxon>Orchesellinae</taxon>
        <taxon>Orchesella</taxon>
    </lineage>
</organism>
<feature type="compositionally biased region" description="Low complexity" evidence="6">
    <location>
        <begin position="892"/>
        <end position="909"/>
    </location>
</feature>
<evidence type="ECO:0000256" key="5">
    <source>
        <dbReference type="PROSITE-ProRule" id="PRU00168"/>
    </source>
</evidence>
<keyword evidence="4" id="KW-0106">Calcium</keyword>
<keyword evidence="2" id="KW-0479">Metal-binding</keyword>
<feature type="region of interest" description="Disordered" evidence="6">
    <location>
        <begin position="832"/>
        <end position="854"/>
    </location>
</feature>
<sequence>MDGNQRVHQFQQHFSSSSKQGSSNASAEQKRSKFQRSGGSKHTGSWSSLVNNSGSSLNNESPSGSTSTLSGSSVTTKPTLMPANKHSCSNKSQPISSIVVSNLLAEVADVISEDERPILPGVPIRAASLRALVRICVQAFDWKGEILEELENFPRVLFLMHQWFCPSSVELASLFISHYNECSETLAPCQDITCHCHGTSGASSGTGSGSISNCCATTIWTSANVTCTITTATNTSCGVTASSSSASTTTTRNSNGNNTHFTKDYGSSYTSSNEMTATTTTTTTTKAYSSTSSSSNNASSGTKARIKMMKRSSGSSNNSSSTSSSSISHLSQEEHLLLQQSHQQNQLILRCKTVRYKASVCQALRYWIKMFPLHFDVDDQLNKIVSKFSTQLEEEGQLEWANWLDLSGIPSYDWLRNNSVNKEPEAPRPNRKVSLIFNHLEPHELAHHVTYLEHKIMRRITFHDFKTYAENGTLADNPVLERSVSIFNGLSQWIQFVVLNRPTPQQRADVIAKFVHVAKKLKEIQNFNSLMGVVGSLSHSALARLSKTMECIPAEERKVLSELAALVSSSNNFRQYRRALSQSEGFRIPILGVHLKDLISLHTALPDHAENGLINFRKMTQLFLIFKELQDLQQSMPPTEANIDLLNTLKLSLDFNYSEDEIYELSLAREPRASNSISPTRGPGQHDNANGSYEKQVQAMVDAVFRNYDSNRDGFISRDEFQALSNNFPAIDAFFVLDENRDGMISKLELERYLRNRKNAGASHNFHEQTYFKPTFCIHCSGLLWGLIKQGYKCRNCGVNAHKYCKDYMLHECKMGQLFYFPSPEPQVKRRGFRIRKKSSSQSESGSPPSPKFFNSLEQLSLSTESTEMPASSSSSAIHGYGSSASISGNVFGSSVPKSSKEQQQQQESCSRGTKGLHSHTHSTTPKGTRRFSILSSSSNSSRPCSSVPSSPKLSGLSSISIPLLSPCRTFFGHLTTSNSSNSSSPVHSVAHPQKNNNTPSSSCSRTSGSKGLATFFGSSSNSSTPTASPSRKPKSPLSLGSSKN</sequence>
<dbReference type="Gene3D" id="1.10.238.10">
    <property type="entry name" value="EF-hand"/>
    <property type="match status" value="1"/>
</dbReference>
<feature type="region of interest" description="Disordered" evidence="6">
    <location>
        <begin position="977"/>
        <end position="1045"/>
    </location>
</feature>
<dbReference type="SMART" id="SM00054">
    <property type="entry name" value="EFh"/>
    <property type="match status" value="2"/>
</dbReference>
<feature type="region of interest" description="Disordered" evidence="6">
    <location>
        <begin position="1"/>
        <end position="92"/>
    </location>
</feature>
<feature type="domain" description="EF-hand" evidence="9">
    <location>
        <begin position="732"/>
        <end position="760"/>
    </location>
</feature>
<dbReference type="PROSITE" id="PS00018">
    <property type="entry name" value="EF_HAND_1"/>
    <property type="match status" value="2"/>
</dbReference>
<evidence type="ECO:0000313" key="10">
    <source>
        <dbReference type="EMBL" id="CAL8110916.1"/>
    </source>
</evidence>
<dbReference type="SMART" id="SM00109">
    <property type="entry name" value="C1"/>
    <property type="match status" value="1"/>
</dbReference>
<feature type="compositionally biased region" description="Low complexity" evidence="6">
    <location>
        <begin position="1001"/>
        <end position="1010"/>
    </location>
</feature>
<feature type="compositionally biased region" description="Low complexity" evidence="6">
    <location>
        <begin position="237"/>
        <end position="259"/>
    </location>
</feature>
<feature type="compositionally biased region" description="Low complexity" evidence="6">
    <location>
        <begin position="8"/>
        <end position="23"/>
    </location>
</feature>
<dbReference type="InterPro" id="IPR008937">
    <property type="entry name" value="Ras-like_GEF"/>
</dbReference>
<dbReference type="PROSITE" id="PS00479">
    <property type="entry name" value="ZF_DAG_PE_1"/>
    <property type="match status" value="1"/>
</dbReference>
<dbReference type="InterPro" id="IPR046349">
    <property type="entry name" value="C1-like_sf"/>
</dbReference>
<dbReference type="Pfam" id="PF13202">
    <property type="entry name" value="EF-hand_5"/>
    <property type="match status" value="2"/>
</dbReference>
<evidence type="ECO:0000256" key="3">
    <source>
        <dbReference type="ARBA" id="ARBA00022833"/>
    </source>
</evidence>
<dbReference type="InterPro" id="IPR001895">
    <property type="entry name" value="RASGEF_cat_dom"/>
</dbReference>
<keyword evidence="11" id="KW-1185">Reference proteome</keyword>
<dbReference type="PROSITE" id="PS50081">
    <property type="entry name" value="ZF_DAG_PE_2"/>
    <property type="match status" value="1"/>
</dbReference>
<gene>
    <name evidence="10" type="ORF">ODALV1_LOCUS14552</name>
</gene>
<evidence type="ECO:0000256" key="1">
    <source>
        <dbReference type="ARBA" id="ARBA00022658"/>
    </source>
</evidence>
<dbReference type="SUPFAM" id="SSF48366">
    <property type="entry name" value="Ras GEF"/>
    <property type="match status" value="1"/>
</dbReference>
<dbReference type="SUPFAM" id="SSF57889">
    <property type="entry name" value="Cysteine-rich domain"/>
    <property type="match status" value="1"/>
</dbReference>
<dbReference type="InterPro" id="IPR011992">
    <property type="entry name" value="EF-hand-dom_pair"/>
</dbReference>
<evidence type="ECO:0000313" key="11">
    <source>
        <dbReference type="Proteomes" id="UP001642540"/>
    </source>
</evidence>
<keyword evidence="1 5" id="KW-0344">Guanine-nucleotide releasing factor</keyword>
<evidence type="ECO:0008006" key="12">
    <source>
        <dbReference type="Google" id="ProtNLM"/>
    </source>
</evidence>
<feature type="region of interest" description="Disordered" evidence="6">
    <location>
        <begin position="282"/>
        <end position="326"/>
    </location>
</feature>
<dbReference type="Pfam" id="PF00130">
    <property type="entry name" value="C1_1"/>
    <property type="match status" value="1"/>
</dbReference>
<feature type="domain" description="EF-hand" evidence="9">
    <location>
        <begin position="696"/>
        <end position="731"/>
    </location>
</feature>
<name>A0ABP1QSE7_9HEXA</name>
<dbReference type="PROSITE" id="PS50009">
    <property type="entry name" value="RASGEF_CAT"/>
    <property type="match status" value="1"/>
</dbReference>
<proteinExistence type="predicted"/>
<protein>
    <recommendedName>
        <fullName evidence="12">Ras guanyl-releasing protein 3</fullName>
    </recommendedName>
</protein>
<evidence type="ECO:0000259" key="7">
    <source>
        <dbReference type="PROSITE" id="PS50009"/>
    </source>
</evidence>
<feature type="region of interest" description="Disordered" evidence="6">
    <location>
        <begin position="892"/>
        <end position="957"/>
    </location>
</feature>
<keyword evidence="3" id="KW-0862">Zinc</keyword>
<dbReference type="SUPFAM" id="SSF47473">
    <property type="entry name" value="EF-hand"/>
    <property type="match status" value="1"/>
</dbReference>
<comment type="caution">
    <text evidence="10">The sequence shown here is derived from an EMBL/GenBank/DDBJ whole genome shotgun (WGS) entry which is preliminary data.</text>
</comment>
<feature type="domain" description="Ras-GEF" evidence="7">
    <location>
        <begin position="441"/>
        <end position="672"/>
    </location>
</feature>
<reference evidence="10 11" key="1">
    <citation type="submission" date="2024-08" db="EMBL/GenBank/DDBJ databases">
        <authorList>
            <person name="Cucini C."/>
            <person name="Frati F."/>
        </authorList>
    </citation>
    <scope>NUCLEOTIDE SEQUENCE [LARGE SCALE GENOMIC DNA]</scope>
</reference>
<dbReference type="InterPro" id="IPR002219">
    <property type="entry name" value="PKC_DAG/PE"/>
</dbReference>
<dbReference type="CDD" id="cd20808">
    <property type="entry name" value="C1_RASGRP"/>
    <property type="match status" value="1"/>
</dbReference>
<dbReference type="PANTHER" id="PTHR23113">
    <property type="entry name" value="GUANINE NUCLEOTIDE EXCHANGE FACTOR"/>
    <property type="match status" value="1"/>
</dbReference>
<dbReference type="PANTHER" id="PTHR23113:SF252">
    <property type="entry name" value="RAS GUANYL-RELEASING PROTEIN 3"/>
    <property type="match status" value="1"/>
</dbReference>
<evidence type="ECO:0000259" key="8">
    <source>
        <dbReference type="PROSITE" id="PS50081"/>
    </source>
</evidence>
<dbReference type="SMART" id="SM00147">
    <property type="entry name" value="RasGEF"/>
    <property type="match status" value="1"/>
</dbReference>
<evidence type="ECO:0000256" key="2">
    <source>
        <dbReference type="ARBA" id="ARBA00022723"/>
    </source>
</evidence>
<dbReference type="PROSITE" id="PS00720">
    <property type="entry name" value="RASGEF"/>
    <property type="match status" value="1"/>
</dbReference>
<dbReference type="EMBL" id="CAXLJM020000046">
    <property type="protein sequence ID" value="CAL8110916.1"/>
    <property type="molecule type" value="Genomic_DNA"/>
</dbReference>